<dbReference type="PANTHER" id="PTHR43716">
    <property type="entry name" value="D-2-HYDROXYGLUTARATE DEHYDROGENASE, MITOCHONDRIAL"/>
    <property type="match status" value="1"/>
</dbReference>
<dbReference type="InterPro" id="IPR016169">
    <property type="entry name" value="FAD-bd_PCMH_sub2"/>
</dbReference>
<dbReference type="GO" id="GO:0004458">
    <property type="term" value="F:D-lactate dehydrogenase (cytochrome) activity"/>
    <property type="evidence" value="ECO:0007669"/>
    <property type="project" value="UniProtKB-EC"/>
</dbReference>
<dbReference type="InterPro" id="IPR016164">
    <property type="entry name" value="FAD-linked_Oxase-like_C"/>
</dbReference>
<feature type="domain" description="HIG1" evidence="14">
    <location>
        <begin position="596"/>
        <end position="621"/>
    </location>
</feature>
<keyword evidence="16" id="KW-1185">Reference proteome</keyword>
<dbReference type="Pfam" id="PF02913">
    <property type="entry name" value="FAD-oxidase_C"/>
    <property type="match status" value="1"/>
</dbReference>
<dbReference type="InterPro" id="IPR016167">
    <property type="entry name" value="FAD-bd_PCMH_sub1"/>
</dbReference>
<evidence type="ECO:0000256" key="11">
    <source>
        <dbReference type="SAM" id="MobiDB-lite"/>
    </source>
</evidence>
<dbReference type="SUPFAM" id="SSF56176">
    <property type="entry name" value="FAD-binding/transporter-associated domain-like"/>
    <property type="match status" value="1"/>
</dbReference>
<evidence type="ECO:0000256" key="9">
    <source>
        <dbReference type="ARBA" id="ARBA00023136"/>
    </source>
</evidence>
<evidence type="ECO:0000259" key="14">
    <source>
        <dbReference type="Pfam" id="PF04588"/>
    </source>
</evidence>
<keyword evidence="5" id="KW-0812">Transmembrane</keyword>
<dbReference type="FunFam" id="3.30.70.2190:FF:000001">
    <property type="entry name" value="D-2-hydroxyglutarate dehydrogenase mitochondrial"/>
    <property type="match status" value="1"/>
</dbReference>
<feature type="domain" description="FAD linked oxidase N-terminal" evidence="12">
    <location>
        <begin position="70"/>
        <end position="204"/>
    </location>
</feature>
<keyword evidence="6" id="KW-0274">FAD</keyword>
<dbReference type="Gene3D" id="1.20.120.20">
    <property type="entry name" value="Apolipoprotein"/>
    <property type="match status" value="1"/>
</dbReference>
<keyword evidence="9" id="KW-0472">Membrane</keyword>
<evidence type="ECO:0000256" key="7">
    <source>
        <dbReference type="ARBA" id="ARBA00022989"/>
    </source>
</evidence>
<dbReference type="GO" id="GO:0050660">
    <property type="term" value="F:flavin adenine dinucleotide binding"/>
    <property type="evidence" value="ECO:0007669"/>
    <property type="project" value="InterPro"/>
</dbReference>
<comment type="cofactor">
    <cofactor evidence="1">
        <name>FAD</name>
        <dbReference type="ChEBI" id="CHEBI:57692"/>
    </cofactor>
</comment>
<dbReference type="InterPro" id="IPR006094">
    <property type="entry name" value="Oxid_FAD_bind_N"/>
</dbReference>
<accession>A0AAF0ITA6</accession>
<dbReference type="InterPro" id="IPR036318">
    <property type="entry name" value="FAD-bd_PCMH-like_sf"/>
</dbReference>
<evidence type="ECO:0000256" key="5">
    <source>
        <dbReference type="ARBA" id="ARBA00022692"/>
    </source>
</evidence>
<evidence type="ECO:0000256" key="2">
    <source>
        <dbReference type="ARBA" id="ARBA00004173"/>
    </source>
</evidence>
<dbReference type="AlphaFoldDB" id="A0AAF0ITA6"/>
<evidence type="ECO:0000313" key="16">
    <source>
        <dbReference type="Proteomes" id="UP001216638"/>
    </source>
</evidence>
<dbReference type="FunFam" id="3.30.465.10:FF:000001">
    <property type="entry name" value="D-2-hydroxyglutarate dehydrogenase, mitochondrial"/>
    <property type="match status" value="1"/>
</dbReference>
<feature type="region of interest" description="Disordered" evidence="11">
    <location>
        <begin position="677"/>
        <end position="764"/>
    </location>
</feature>
<evidence type="ECO:0000256" key="3">
    <source>
        <dbReference type="ARBA" id="ARBA00008000"/>
    </source>
</evidence>
<evidence type="ECO:0000256" key="4">
    <source>
        <dbReference type="ARBA" id="ARBA00022630"/>
    </source>
</evidence>
<dbReference type="Gene3D" id="3.30.43.10">
    <property type="entry name" value="Uridine Diphospho-n-acetylenolpyruvylglucosamine Reductase, domain 2"/>
    <property type="match status" value="1"/>
</dbReference>
<dbReference type="InterPro" id="IPR016171">
    <property type="entry name" value="Vanillyl_alc_oxidase_C-sub2"/>
</dbReference>
<evidence type="ECO:0000259" key="13">
    <source>
        <dbReference type="Pfam" id="PF02913"/>
    </source>
</evidence>
<dbReference type="InterPro" id="IPR007667">
    <property type="entry name" value="Hypoxia_induced_domain"/>
</dbReference>
<keyword evidence="8 15" id="KW-0560">Oxidoreductase</keyword>
<comment type="catalytic activity">
    <reaction evidence="10">
        <text>(R)-lactate + 2 Fe(III)-[cytochrome c] = 2 Fe(II)-[cytochrome c] + pyruvate + 2 H(+)</text>
        <dbReference type="Rhea" id="RHEA:13521"/>
        <dbReference type="Rhea" id="RHEA-COMP:10350"/>
        <dbReference type="Rhea" id="RHEA-COMP:14399"/>
        <dbReference type="ChEBI" id="CHEBI:15361"/>
        <dbReference type="ChEBI" id="CHEBI:15378"/>
        <dbReference type="ChEBI" id="CHEBI:16004"/>
        <dbReference type="ChEBI" id="CHEBI:29033"/>
        <dbReference type="ChEBI" id="CHEBI:29034"/>
        <dbReference type="EC" id="1.1.2.4"/>
    </reaction>
</comment>
<dbReference type="EMBL" id="CP119953">
    <property type="protein sequence ID" value="WFC95718.1"/>
    <property type="molecule type" value="Genomic_DNA"/>
</dbReference>
<dbReference type="InterPro" id="IPR051264">
    <property type="entry name" value="FAD-oxidored/transferase_4"/>
</dbReference>
<evidence type="ECO:0000256" key="10">
    <source>
        <dbReference type="ARBA" id="ARBA00051436"/>
    </source>
</evidence>
<dbReference type="EC" id="1.1.99.40" evidence="15"/>
<dbReference type="Gene3D" id="3.30.70.2740">
    <property type="match status" value="1"/>
</dbReference>
<feature type="compositionally biased region" description="Basic and acidic residues" evidence="11">
    <location>
        <begin position="678"/>
        <end position="764"/>
    </location>
</feature>
<keyword evidence="7" id="KW-1133">Transmembrane helix</keyword>
<dbReference type="Gene3D" id="3.30.70.2190">
    <property type="match status" value="1"/>
</dbReference>
<feature type="domain" description="FAD-binding oxidoreductase/transferase type 4 C-terminal" evidence="13">
    <location>
        <begin position="243"/>
        <end position="496"/>
    </location>
</feature>
<evidence type="ECO:0000256" key="8">
    <source>
        <dbReference type="ARBA" id="ARBA00023002"/>
    </source>
</evidence>
<name>A0AAF0ITA6_9BASI</name>
<dbReference type="Gene3D" id="1.10.45.10">
    <property type="entry name" value="Vanillyl-alcohol Oxidase, Chain A, domain 4"/>
    <property type="match status" value="1"/>
</dbReference>
<dbReference type="Pfam" id="PF01565">
    <property type="entry name" value="FAD_binding_4"/>
    <property type="match status" value="1"/>
</dbReference>
<evidence type="ECO:0000256" key="1">
    <source>
        <dbReference type="ARBA" id="ARBA00001974"/>
    </source>
</evidence>
<comment type="similarity">
    <text evidence="3">Belongs to the FAD-binding oxidoreductase/transferase type 4 family.</text>
</comment>
<dbReference type="InterPro" id="IPR004113">
    <property type="entry name" value="FAD-bd_oxidored_4_C"/>
</dbReference>
<dbReference type="FunFam" id="1.10.45.10:FF:000001">
    <property type="entry name" value="D-lactate dehydrogenase mitochondrial"/>
    <property type="match status" value="1"/>
</dbReference>
<dbReference type="Proteomes" id="UP001216638">
    <property type="component" value="Chromosome 3"/>
</dbReference>
<dbReference type="SUPFAM" id="SSF55103">
    <property type="entry name" value="FAD-linked oxidases, C-terminal domain"/>
    <property type="match status" value="1"/>
</dbReference>
<dbReference type="FunFam" id="3.30.70.2740:FF:000002">
    <property type="entry name" value="D-2-hydroxyglutarate dehydrogenase mitochondrial"/>
    <property type="match status" value="1"/>
</dbReference>
<sequence>MYSVPPPRKPEYARITPEILEQFAGVLSTPKSSLLSTLRADHAKWNALEQSDLDVYNKDWMGKYAGHSVCVVRPKSTEEVSHILKLCNANNIAVVPQGGNTGLVGGSVPVHDELVLNLGAMNKVRSFDPVSGTLVCDGGCILEVLDDYVGEHGHMMPLDLGAKGSCQIGGNVSTNAGGLRFLRYGSLHGSVLGLEVVLSDGKILPLLRTMRKDNTGIDLKQLFIGSEGSLGVVTGVSIMTPRRPKATNVAVFAVESYEAVQHTFRTVREHCGEILSALEFVDRESYDIVQKNPSAPRDPFSERHPMYVLVETSGSNKKHDDEKVQGLIEALFESGSVSDGVLAQDETQIKSLWALRESVPESLGHFGKVYKYDVSVPVSKIYDLVLALRARVAEHGLLSTPDKPALVKAVTGYGHVADGNLHLNVIAERYDPAVESVVEPYIYEWVANVHGSISAEHGLGLMKADKIGYSKDPLSVHYMEEIKNLFDPKCLLNPYKPRVATIRRLPTSIKATIVIMSGMAGGAANAERAGIAYDHSQFNDSSAQIQRRLQELRDDRWSQLSFYDRTLAWAKFHKFKVVIGSWLGSMGASWLYIQSQPLSFSQKIVQARVWAQGLTLASLLVMAGVTQLKTEADELMEEEADRANHSWRSMLREENTEHHKHLVLHNDNTRSFVDDAEGAAREAAEDAKEKGEDVKQAADKAAKEASDIGNDLDKKARSAAQDAKKTAENVAEKAKDAGKDAKKAAEDAGENVKDAAQDAKNKLK</sequence>
<gene>
    <name evidence="15" type="primary">DLD2</name>
    <name evidence="15" type="ORF">MBRA1_002372</name>
</gene>
<dbReference type="FunFam" id="3.30.43.10:FF:000011">
    <property type="entry name" value="D-lactate dehydrogenase (Cytochrome)"/>
    <property type="match status" value="1"/>
</dbReference>
<keyword evidence="4" id="KW-0285">Flavoprotein</keyword>
<evidence type="ECO:0000313" key="15">
    <source>
        <dbReference type="EMBL" id="WFC95718.1"/>
    </source>
</evidence>
<organism evidence="15 16">
    <name type="scientific">Malassezia brasiliensis</name>
    <dbReference type="NCBI Taxonomy" id="1821822"/>
    <lineage>
        <taxon>Eukaryota</taxon>
        <taxon>Fungi</taxon>
        <taxon>Dikarya</taxon>
        <taxon>Basidiomycota</taxon>
        <taxon>Ustilaginomycotina</taxon>
        <taxon>Malasseziomycetes</taxon>
        <taxon>Malasseziales</taxon>
        <taxon>Malasseziaceae</taxon>
        <taxon>Malassezia</taxon>
    </lineage>
</organism>
<comment type="subcellular location">
    <subcellularLocation>
        <location evidence="2">Mitochondrion</location>
    </subcellularLocation>
</comment>
<evidence type="ECO:0000259" key="12">
    <source>
        <dbReference type="Pfam" id="PF01565"/>
    </source>
</evidence>
<dbReference type="Pfam" id="PF04588">
    <property type="entry name" value="HIG_1_N"/>
    <property type="match status" value="1"/>
</dbReference>
<reference evidence="15" key="1">
    <citation type="submission" date="2023-03" db="EMBL/GenBank/DDBJ databases">
        <title>Mating type loci evolution in Malassezia.</title>
        <authorList>
            <person name="Coelho M.A."/>
        </authorList>
    </citation>
    <scope>NUCLEOTIDE SEQUENCE</scope>
    <source>
        <strain evidence="15">CBS 14135</strain>
    </source>
</reference>
<dbReference type="PANTHER" id="PTHR43716:SF1">
    <property type="entry name" value="D-2-HYDROXYGLUTARATE DEHYDROGENASE, MITOCHONDRIAL"/>
    <property type="match status" value="1"/>
</dbReference>
<proteinExistence type="inferred from homology"/>
<evidence type="ECO:0000256" key="6">
    <source>
        <dbReference type="ARBA" id="ARBA00022827"/>
    </source>
</evidence>
<dbReference type="GO" id="GO:0005739">
    <property type="term" value="C:mitochondrion"/>
    <property type="evidence" value="ECO:0007669"/>
    <property type="project" value="UniProtKB-SubCell"/>
</dbReference>
<dbReference type="Gene3D" id="3.30.465.10">
    <property type="match status" value="1"/>
</dbReference>
<protein>
    <submittedName>
        <fullName evidence="15">(R)-2-hydroxyglutarate--pyruvate transhydrogenase</fullName>
        <ecNumber evidence="15">1.1.99.40</ecNumber>
    </submittedName>
</protein>